<protein>
    <submittedName>
        <fullName evidence="7">Zinc transport system substrate-binding protein</fullName>
    </submittedName>
</protein>
<dbReference type="Pfam" id="PF01297">
    <property type="entry name" value="ZnuA"/>
    <property type="match status" value="1"/>
</dbReference>
<evidence type="ECO:0000256" key="3">
    <source>
        <dbReference type="ARBA" id="ARBA00022729"/>
    </source>
</evidence>
<evidence type="ECO:0000256" key="4">
    <source>
        <dbReference type="RuleBase" id="RU003512"/>
    </source>
</evidence>
<dbReference type="CDD" id="cd01017">
    <property type="entry name" value="AdcA"/>
    <property type="match status" value="1"/>
</dbReference>
<evidence type="ECO:0000313" key="7">
    <source>
        <dbReference type="EMBL" id="SHE40124.1"/>
    </source>
</evidence>
<dbReference type="EMBL" id="FQVH01000001">
    <property type="protein sequence ID" value="SHE40124.1"/>
    <property type="molecule type" value="Genomic_DNA"/>
</dbReference>
<dbReference type="SUPFAM" id="SSF53807">
    <property type="entry name" value="Helical backbone' metal receptor"/>
    <property type="match status" value="1"/>
</dbReference>
<dbReference type="InterPro" id="IPR006127">
    <property type="entry name" value="ZnuA-like"/>
</dbReference>
<dbReference type="InterPro" id="IPR006128">
    <property type="entry name" value="Lipoprotein_PsaA-like"/>
</dbReference>
<dbReference type="AlphaFoldDB" id="A0A1M4T6Z1"/>
<dbReference type="PRINTS" id="PR00690">
    <property type="entry name" value="ADHESNFAMILY"/>
</dbReference>
<keyword evidence="3 6" id="KW-0732">Signal</keyword>
<dbReference type="RefSeq" id="WP_073341240.1">
    <property type="nucleotide sequence ID" value="NZ_FQVH01000001.1"/>
</dbReference>
<keyword evidence="2 4" id="KW-0813">Transport</keyword>
<dbReference type="InterPro" id="IPR006129">
    <property type="entry name" value="AdhesinB"/>
</dbReference>
<evidence type="ECO:0000256" key="5">
    <source>
        <dbReference type="SAM" id="Coils"/>
    </source>
</evidence>
<dbReference type="PANTHER" id="PTHR42953:SF3">
    <property type="entry name" value="HIGH-AFFINITY ZINC UPTAKE SYSTEM PROTEIN ZNUA"/>
    <property type="match status" value="1"/>
</dbReference>
<dbReference type="GO" id="GO:0030001">
    <property type="term" value="P:metal ion transport"/>
    <property type="evidence" value="ECO:0007669"/>
    <property type="project" value="InterPro"/>
</dbReference>
<evidence type="ECO:0000256" key="2">
    <source>
        <dbReference type="ARBA" id="ARBA00022448"/>
    </source>
</evidence>
<comment type="similarity">
    <text evidence="1 4">Belongs to the bacterial solute-binding protein 9 family.</text>
</comment>
<gene>
    <name evidence="7" type="ORF">SAMN02746089_00231</name>
</gene>
<dbReference type="GO" id="GO:0007155">
    <property type="term" value="P:cell adhesion"/>
    <property type="evidence" value="ECO:0007669"/>
    <property type="project" value="InterPro"/>
</dbReference>
<dbReference type="Proteomes" id="UP000184088">
    <property type="component" value="Unassembled WGS sequence"/>
</dbReference>
<dbReference type="STRING" id="1121256.SAMN02746089_00231"/>
<dbReference type="Gene3D" id="3.40.50.1980">
    <property type="entry name" value="Nitrogenase molybdenum iron protein domain"/>
    <property type="match status" value="2"/>
</dbReference>
<name>A0A1M4T6Z1_9THEO</name>
<feature type="signal peptide" evidence="6">
    <location>
        <begin position="1"/>
        <end position="24"/>
    </location>
</feature>
<feature type="coiled-coil region" evidence="5">
    <location>
        <begin position="151"/>
        <end position="182"/>
    </location>
</feature>
<dbReference type="InterPro" id="IPR050492">
    <property type="entry name" value="Bact_metal-bind_prot9"/>
</dbReference>
<evidence type="ECO:0000256" key="6">
    <source>
        <dbReference type="SAM" id="SignalP"/>
    </source>
</evidence>
<evidence type="ECO:0000256" key="1">
    <source>
        <dbReference type="ARBA" id="ARBA00011028"/>
    </source>
</evidence>
<keyword evidence="8" id="KW-1185">Reference proteome</keyword>
<keyword evidence="5" id="KW-0175">Coiled coil</keyword>
<reference evidence="7 8" key="1">
    <citation type="submission" date="2016-11" db="EMBL/GenBank/DDBJ databases">
        <authorList>
            <person name="Jaros S."/>
            <person name="Januszkiewicz K."/>
            <person name="Wedrychowicz H."/>
        </authorList>
    </citation>
    <scope>NUCLEOTIDE SEQUENCE [LARGE SCALE GENOMIC DNA]</scope>
    <source>
        <strain evidence="7 8">DSM 17918</strain>
    </source>
</reference>
<dbReference type="OrthoDB" id="9810636at2"/>
<dbReference type="PANTHER" id="PTHR42953">
    <property type="entry name" value="HIGH-AFFINITY ZINC UPTAKE SYSTEM PROTEIN ZNUA-RELATED"/>
    <property type="match status" value="1"/>
</dbReference>
<organism evidence="7 8">
    <name type="scientific">Caldanaerobius fijiensis DSM 17918</name>
    <dbReference type="NCBI Taxonomy" id="1121256"/>
    <lineage>
        <taxon>Bacteria</taxon>
        <taxon>Bacillati</taxon>
        <taxon>Bacillota</taxon>
        <taxon>Clostridia</taxon>
        <taxon>Thermoanaerobacterales</taxon>
        <taxon>Thermoanaerobacteraceae</taxon>
        <taxon>Caldanaerobius</taxon>
    </lineage>
</organism>
<feature type="chain" id="PRO_5012477113" evidence="6">
    <location>
        <begin position="25"/>
        <end position="292"/>
    </location>
</feature>
<accession>A0A1M4T6Z1</accession>
<dbReference type="PROSITE" id="PS51257">
    <property type="entry name" value="PROKAR_LIPOPROTEIN"/>
    <property type="match status" value="1"/>
</dbReference>
<sequence length="292" mass="32857">MKKVVLVLLLVAVLMLSAACNKNAENVSGKKIVYTTIYPLYDFTQKIAGNKLSVKNIIPPGVEPHEWEPTTKNVAEMSNASLVLYIGLDLDSWAVKAQNGSQTKFINVSKGVPLIKEGNAINPHIWLSPSRAIIIARNIKDALISIDNKNKAYYEKNYENIKNQLQKLNKDYSEELKNTSKKSFIVYHSAFDYLAQDYGLKQISLTGLSDEQEPSPSRVAYVMDYIKKNKIKYIFTEPLTSPKAIKTIAADTHVQVLPLNTIEGLTQSEIKEGKDYFSLMRENLNNLKKALE</sequence>
<evidence type="ECO:0000313" key="8">
    <source>
        <dbReference type="Proteomes" id="UP000184088"/>
    </source>
</evidence>
<dbReference type="PRINTS" id="PR00691">
    <property type="entry name" value="ADHESINB"/>
</dbReference>
<dbReference type="GO" id="GO:0046872">
    <property type="term" value="F:metal ion binding"/>
    <property type="evidence" value="ECO:0007669"/>
    <property type="project" value="InterPro"/>
</dbReference>
<proteinExistence type="inferred from homology"/>